<dbReference type="Proteomes" id="UP000282388">
    <property type="component" value="Unassembled WGS sequence"/>
</dbReference>
<dbReference type="EMBL" id="RAXV01000013">
    <property type="protein sequence ID" value="RKG31773.1"/>
    <property type="molecule type" value="Genomic_DNA"/>
</dbReference>
<dbReference type="InterPro" id="IPR009739">
    <property type="entry name" value="LprI-like_N"/>
</dbReference>
<gene>
    <name evidence="3" type="ORF">D7V32_07610</name>
</gene>
<accession>A0A3A8ETP4</accession>
<dbReference type="RefSeq" id="WP_120402305.1">
    <property type="nucleotide sequence ID" value="NZ_RAXV01000013.1"/>
</dbReference>
<dbReference type="AlphaFoldDB" id="A0A3A8ETP4"/>
<protein>
    <submittedName>
        <fullName evidence="3">DUF1311 domain-containing protein</fullName>
    </submittedName>
</protein>
<comment type="caution">
    <text evidence="3">The sequence shown here is derived from an EMBL/GenBank/DDBJ whole genome shotgun (WGS) entry which is preliminary data.</text>
</comment>
<evidence type="ECO:0000313" key="4">
    <source>
        <dbReference type="Proteomes" id="UP000282388"/>
    </source>
</evidence>
<feature type="chain" id="PRO_5017330203" evidence="1">
    <location>
        <begin position="19"/>
        <end position="119"/>
    </location>
</feature>
<evidence type="ECO:0000259" key="2">
    <source>
        <dbReference type="Pfam" id="PF07007"/>
    </source>
</evidence>
<dbReference type="PANTHER" id="PTHR39176">
    <property type="entry name" value="PERIPLASMIC PROTEIN-RELATED"/>
    <property type="match status" value="1"/>
</dbReference>
<evidence type="ECO:0000313" key="3">
    <source>
        <dbReference type="EMBL" id="RKG31773.1"/>
    </source>
</evidence>
<reference evidence="3 4" key="1">
    <citation type="submission" date="2018-09" db="EMBL/GenBank/DDBJ databases">
        <title>The draft genome of Acinetobacter spp. strains.</title>
        <authorList>
            <person name="Qin J."/>
            <person name="Feng Y."/>
            <person name="Zong Z."/>
        </authorList>
    </citation>
    <scope>NUCLEOTIDE SEQUENCE [LARGE SCALE GENOMIC DNA]</scope>
    <source>
        <strain evidence="3 4">WCHAc060012</strain>
    </source>
</reference>
<name>A0A3A8ETP4_9GAMM</name>
<proteinExistence type="predicted"/>
<dbReference type="PANTHER" id="PTHR39176:SF1">
    <property type="entry name" value="PERIPLASMIC PROTEIN"/>
    <property type="match status" value="1"/>
</dbReference>
<keyword evidence="1" id="KW-0732">Signal</keyword>
<dbReference type="Pfam" id="PF07007">
    <property type="entry name" value="LprI"/>
    <property type="match status" value="1"/>
</dbReference>
<organism evidence="3 4">
    <name type="scientific">Acinetobacter tianfuensis</name>
    <dbReference type="NCBI Taxonomy" id="2419603"/>
    <lineage>
        <taxon>Bacteria</taxon>
        <taxon>Pseudomonadati</taxon>
        <taxon>Pseudomonadota</taxon>
        <taxon>Gammaproteobacteria</taxon>
        <taxon>Moraxellales</taxon>
        <taxon>Moraxellaceae</taxon>
        <taxon>Acinetobacter</taxon>
    </lineage>
</organism>
<keyword evidence="4" id="KW-1185">Reference proteome</keyword>
<sequence length="119" mass="13696">MKNILLLSALLFAGFAYADNCDSARNTYDDIYCTNKVYASADDELNKNYQALRAKLSNQQKSLLKSSQLQWIRERDESCTTDTGVNVNCRLETTVERNQWLQERLRECKTIGCKTSTLR</sequence>
<dbReference type="OrthoDB" id="7340239at2"/>
<dbReference type="Gene3D" id="1.20.1270.180">
    <property type="match status" value="1"/>
</dbReference>
<evidence type="ECO:0000256" key="1">
    <source>
        <dbReference type="SAM" id="SignalP"/>
    </source>
</evidence>
<feature type="signal peptide" evidence="1">
    <location>
        <begin position="1"/>
        <end position="18"/>
    </location>
</feature>
<feature type="domain" description="Lysozyme inhibitor LprI-like N-terminal" evidence="2">
    <location>
        <begin position="21"/>
        <end position="101"/>
    </location>
</feature>